<feature type="compositionally biased region" description="Basic and acidic residues" evidence="2">
    <location>
        <begin position="343"/>
        <end position="356"/>
    </location>
</feature>
<proteinExistence type="predicted"/>
<accession>A0ABP0WK71</accession>
<reference evidence="4" key="1">
    <citation type="submission" date="2024-02" db="EMBL/GenBank/DDBJ databases">
        <authorList>
            <consortium name="ELIXIR-Norway"/>
            <consortium name="Elixir Norway"/>
        </authorList>
    </citation>
    <scope>NUCLEOTIDE SEQUENCE</scope>
</reference>
<evidence type="ECO:0000259" key="3">
    <source>
        <dbReference type="PROSITE" id="PS50158"/>
    </source>
</evidence>
<feature type="region of interest" description="Disordered" evidence="2">
    <location>
        <begin position="1"/>
        <end position="81"/>
    </location>
</feature>
<dbReference type="EMBL" id="OZ020114">
    <property type="protein sequence ID" value="CAK9266822.1"/>
    <property type="molecule type" value="Genomic_DNA"/>
</dbReference>
<sequence>MEEHAKVTANGHLPRSSSRTSRRKHHRARTRRLANSPLPRHETREDASAAKAKDPSEKHDRNASRKKPSTPITAPPPNSTLIVHQGATSTKKLASVEWNGLSLSFSRYNPNFDSNAQRVDALFTHMIKVQFLDLHDQFRNERALTIMASKLGDVLDIEAADSYMKRPAGPMVTIEVKDIAKLVGYIKIPSMAEGASTTDMIRQKILYSGLPNQCWKCRRFGHQARTCNTIKNKAQEGVVHHNPLPSTSDDRQPSTRPAHTNATRMRAQDPTSTKTHNSQALGRYQGHTEVKVLRNRTSAPPLPIDPPRNLSGNQTSVPGQWSATAGGQEDLSMTEPPPPTRRAKGETRADVGKPPKEATTPKNKLIFELPELNCPQTQKLEANANPFANSKEGNQGVNLRARLQEDTLEGWSFQGRRKHAPKLASPRPKLHHTLLRTSQQKTAGREKNAASLRVLTKEKNSQKETLVYSKNQARLSLRLNMRITGLAEAVWTQDTTWADLTQRLEVELEESFKVQANTQRPTSTLMELAKGIKQRRDEMHHPSSHRFRI</sequence>
<dbReference type="PANTHER" id="PTHR31286:SF180">
    <property type="entry name" value="OS10G0362600 PROTEIN"/>
    <property type="match status" value="1"/>
</dbReference>
<name>A0ABP0WK71_9BRYO</name>
<feature type="compositionally biased region" description="Basic and acidic residues" evidence="2">
    <location>
        <begin position="39"/>
        <end position="63"/>
    </location>
</feature>
<dbReference type="PANTHER" id="PTHR31286">
    <property type="entry name" value="GLYCINE-RICH CELL WALL STRUCTURAL PROTEIN 1.8-LIKE"/>
    <property type="match status" value="1"/>
</dbReference>
<gene>
    <name evidence="4" type="ORF">CSSPJE1EN1_LOCUS12300</name>
</gene>
<keyword evidence="5" id="KW-1185">Reference proteome</keyword>
<keyword evidence="1" id="KW-0863">Zinc-finger</keyword>
<dbReference type="PROSITE" id="PS50158">
    <property type="entry name" value="ZF_CCHC"/>
    <property type="match status" value="1"/>
</dbReference>
<feature type="region of interest" description="Disordered" evidence="2">
    <location>
        <begin position="234"/>
        <end position="360"/>
    </location>
</feature>
<feature type="compositionally biased region" description="Basic residues" evidence="2">
    <location>
        <begin position="20"/>
        <end position="32"/>
    </location>
</feature>
<organism evidence="4 5">
    <name type="scientific">Sphagnum jensenii</name>
    <dbReference type="NCBI Taxonomy" id="128206"/>
    <lineage>
        <taxon>Eukaryota</taxon>
        <taxon>Viridiplantae</taxon>
        <taxon>Streptophyta</taxon>
        <taxon>Embryophyta</taxon>
        <taxon>Bryophyta</taxon>
        <taxon>Sphagnophytina</taxon>
        <taxon>Sphagnopsida</taxon>
        <taxon>Sphagnales</taxon>
        <taxon>Sphagnaceae</taxon>
        <taxon>Sphagnum</taxon>
    </lineage>
</organism>
<evidence type="ECO:0000313" key="4">
    <source>
        <dbReference type="EMBL" id="CAK9266822.1"/>
    </source>
</evidence>
<evidence type="ECO:0000256" key="2">
    <source>
        <dbReference type="SAM" id="MobiDB-lite"/>
    </source>
</evidence>
<dbReference type="InterPro" id="IPR001878">
    <property type="entry name" value="Znf_CCHC"/>
</dbReference>
<keyword evidence="1" id="KW-0479">Metal-binding</keyword>
<feature type="domain" description="CCHC-type" evidence="3">
    <location>
        <begin position="214"/>
        <end position="227"/>
    </location>
</feature>
<dbReference type="InterPro" id="IPR040256">
    <property type="entry name" value="At4g02000-like"/>
</dbReference>
<evidence type="ECO:0000256" key="1">
    <source>
        <dbReference type="PROSITE-ProRule" id="PRU00047"/>
    </source>
</evidence>
<feature type="compositionally biased region" description="Polar residues" evidence="2">
    <location>
        <begin position="254"/>
        <end position="280"/>
    </location>
</feature>
<feature type="compositionally biased region" description="Polar residues" evidence="2">
    <location>
        <begin position="310"/>
        <end position="325"/>
    </location>
</feature>
<protein>
    <recommendedName>
        <fullName evidence="3">CCHC-type domain-containing protein</fullName>
    </recommendedName>
</protein>
<evidence type="ECO:0000313" key="5">
    <source>
        <dbReference type="Proteomes" id="UP001497444"/>
    </source>
</evidence>
<keyword evidence="1" id="KW-0862">Zinc</keyword>
<dbReference type="Proteomes" id="UP001497444">
    <property type="component" value="Chromosome 19"/>
</dbReference>